<dbReference type="AlphaFoldDB" id="A0A450ZTW1"/>
<gene>
    <name evidence="2" type="ORF">BECKTUN1418E_GA0071001_11034</name>
    <name evidence="1" type="ORF">BECKTUN1418F_GA0071002_11075</name>
</gene>
<dbReference type="EMBL" id="CAADFV010000103">
    <property type="protein sequence ID" value="VFK65201.1"/>
    <property type="molecule type" value="Genomic_DNA"/>
</dbReference>
<name>A0A450ZTW1_9GAMM</name>
<sequence>MTEKYMALAMEGTPYTPCGMARLLIETDDGLVSILTPQGATSDGMTRGKFCDRANEGFATWLSPRKEGVEVQGDWYALYLRGELADAVGGFNEALGFSLRSIEEQADDAERFVPIPGKLEEMRERGWVIILGTNTRLWHFRKAWAERLWKLNHEDNLRYLKTGKINLSDDLEKKGMHLDAIEKRARLGLYCTDPKVTSVSYLNFAMELGLVMMRRRDPDTCYRIYKYHVERSFPRMSWDEFKKQVMELQETHHVSFKDFQPDPQLLEGSSEEPASNIKISIRKRQVDSRWN</sequence>
<accession>A0A450ZTW1</accession>
<reference evidence="1" key="1">
    <citation type="submission" date="2019-02" db="EMBL/GenBank/DDBJ databases">
        <authorList>
            <person name="Gruber-Vodicka R. H."/>
            <person name="Seah K. B. B."/>
        </authorList>
    </citation>
    <scope>NUCLEOTIDE SEQUENCE</scope>
    <source>
        <strain evidence="2">BECK_BY2</strain>
        <strain evidence="1">BECK_BY3</strain>
    </source>
</reference>
<dbReference type="EMBL" id="CAADFY010000107">
    <property type="protein sequence ID" value="VFK57205.1"/>
    <property type="molecule type" value="Genomic_DNA"/>
</dbReference>
<proteinExistence type="predicted"/>
<evidence type="ECO:0000313" key="2">
    <source>
        <dbReference type="EMBL" id="VFK65201.1"/>
    </source>
</evidence>
<organism evidence="1">
    <name type="scientific">Candidatus Kentrum sp. TUN</name>
    <dbReference type="NCBI Taxonomy" id="2126343"/>
    <lineage>
        <taxon>Bacteria</taxon>
        <taxon>Pseudomonadati</taxon>
        <taxon>Pseudomonadota</taxon>
        <taxon>Gammaproteobacteria</taxon>
        <taxon>Candidatus Kentrum</taxon>
    </lineage>
</organism>
<protein>
    <submittedName>
        <fullName evidence="1">Uncharacterized protein</fullName>
    </submittedName>
</protein>
<evidence type="ECO:0000313" key="1">
    <source>
        <dbReference type="EMBL" id="VFK57205.1"/>
    </source>
</evidence>